<gene>
    <name evidence="1" type="ORF">KUTeg_021265</name>
</gene>
<proteinExistence type="predicted"/>
<accession>A0ABQ9EG95</accession>
<dbReference type="Proteomes" id="UP001217089">
    <property type="component" value="Unassembled WGS sequence"/>
</dbReference>
<name>A0ABQ9EG95_TEGGR</name>
<keyword evidence="2" id="KW-1185">Reference proteome</keyword>
<reference evidence="1 2" key="1">
    <citation type="submission" date="2022-12" db="EMBL/GenBank/DDBJ databases">
        <title>Chromosome-level genome of Tegillarca granosa.</title>
        <authorList>
            <person name="Kim J."/>
        </authorList>
    </citation>
    <scope>NUCLEOTIDE SEQUENCE [LARGE SCALE GENOMIC DNA]</scope>
    <source>
        <strain evidence="1">Teg-2019</strain>
        <tissue evidence="1">Adductor muscle</tissue>
    </source>
</reference>
<comment type="caution">
    <text evidence="1">The sequence shown here is derived from an EMBL/GenBank/DDBJ whole genome shotgun (WGS) entry which is preliminary data.</text>
</comment>
<sequence>MQEEVLLLTVWMTRLQTLAIRLTSHKCAGSRVDNLNQFTKVSIFGEGTGSLRENLTDTILRKDNSNQGRCPIQ</sequence>
<evidence type="ECO:0000313" key="2">
    <source>
        <dbReference type="Proteomes" id="UP001217089"/>
    </source>
</evidence>
<dbReference type="EMBL" id="JARBDR010000918">
    <property type="protein sequence ID" value="KAJ8302278.1"/>
    <property type="molecule type" value="Genomic_DNA"/>
</dbReference>
<evidence type="ECO:0008006" key="3">
    <source>
        <dbReference type="Google" id="ProtNLM"/>
    </source>
</evidence>
<organism evidence="1 2">
    <name type="scientific">Tegillarca granosa</name>
    <name type="common">Malaysian cockle</name>
    <name type="synonym">Anadara granosa</name>
    <dbReference type="NCBI Taxonomy" id="220873"/>
    <lineage>
        <taxon>Eukaryota</taxon>
        <taxon>Metazoa</taxon>
        <taxon>Spiralia</taxon>
        <taxon>Lophotrochozoa</taxon>
        <taxon>Mollusca</taxon>
        <taxon>Bivalvia</taxon>
        <taxon>Autobranchia</taxon>
        <taxon>Pteriomorphia</taxon>
        <taxon>Arcoida</taxon>
        <taxon>Arcoidea</taxon>
        <taxon>Arcidae</taxon>
        <taxon>Tegillarca</taxon>
    </lineage>
</organism>
<protein>
    <recommendedName>
        <fullName evidence="3">Secreted protein</fullName>
    </recommendedName>
</protein>
<evidence type="ECO:0000313" key="1">
    <source>
        <dbReference type="EMBL" id="KAJ8302278.1"/>
    </source>
</evidence>